<protein>
    <submittedName>
        <fullName evidence="2">Protein N-acetyltransferase, RimJ/RimL family</fullName>
    </submittedName>
</protein>
<dbReference type="PANTHER" id="PTHR43792:SF1">
    <property type="entry name" value="N-ACETYLTRANSFERASE DOMAIN-CONTAINING PROTEIN"/>
    <property type="match status" value="1"/>
</dbReference>
<evidence type="ECO:0000313" key="2">
    <source>
        <dbReference type="EMBL" id="CAA6811746.1"/>
    </source>
</evidence>
<proteinExistence type="predicted"/>
<dbReference type="SUPFAM" id="SSF55729">
    <property type="entry name" value="Acyl-CoA N-acyltransferases (Nat)"/>
    <property type="match status" value="1"/>
</dbReference>
<dbReference type="Pfam" id="PF13302">
    <property type="entry name" value="Acetyltransf_3"/>
    <property type="match status" value="1"/>
</dbReference>
<reference evidence="2" key="1">
    <citation type="submission" date="2020-01" db="EMBL/GenBank/DDBJ databases">
        <authorList>
            <person name="Meier V. D."/>
            <person name="Meier V D."/>
        </authorList>
    </citation>
    <scope>NUCLEOTIDE SEQUENCE</scope>
    <source>
        <strain evidence="2">HLG_WM_MAG_10</strain>
    </source>
</reference>
<dbReference type="EMBL" id="CACVAQ010000177">
    <property type="protein sequence ID" value="CAA6811746.1"/>
    <property type="molecule type" value="Genomic_DNA"/>
</dbReference>
<dbReference type="InterPro" id="IPR000182">
    <property type="entry name" value="GNAT_dom"/>
</dbReference>
<dbReference type="PANTHER" id="PTHR43792">
    <property type="entry name" value="GNAT FAMILY, PUTATIVE (AFU_ORTHOLOGUE AFUA_3G00765)-RELATED-RELATED"/>
    <property type="match status" value="1"/>
</dbReference>
<dbReference type="InterPro" id="IPR051531">
    <property type="entry name" value="N-acetyltransferase"/>
</dbReference>
<gene>
    <name evidence="2" type="ORF">HELGO_WM14846</name>
</gene>
<dbReference type="Gene3D" id="3.40.630.30">
    <property type="match status" value="1"/>
</dbReference>
<dbReference type="AlphaFoldDB" id="A0A6S6TA05"/>
<organism evidence="2">
    <name type="scientific">uncultured Aureispira sp</name>
    <dbReference type="NCBI Taxonomy" id="1331704"/>
    <lineage>
        <taxon>Bacteria</taxon>
        <taxon>Pseudomonadati</taxon>
        <taxon>Bacteroidota</taxon>
        <taxon>Saprospiria</taxon>
        <taxon>Saprospirales</taxon>
        <taxon>Saprospiraceae</taxon>
        <taxon>Aureispira</taxon>
        <taxon>environmental samples</taxon>
    </lineage>
</organism>
<sequence length="173" mass="20141">MMDYFNQESERLIFRKLTKEDIPSWVEFFVDNDRLRFLGIRDWSKSKEVLAENWVLAQLDRYEKQGLGHLAVEVKESGEFIGMGGVLPRELNGKKEYEVSYSLKPRFWKKGYGTEMAKQMKAFGLKNIDTDRLISIIEIENEDSIHVAKKNGMSALFNTEFLGMKVVVYGIEK</sequence>
<dbReference type="PROSITE" id="PS51186">
    <property type="entry name" value="GNAT"/>
    <property type="match status" value="1"/>
</dbReference>
<dbReference type="InterPro" id="IPR016181">
    <property type="entry name" value="Acyl_CoA_acyltransferase"/>
</dbReference>
<name>A0A6S6TA05_9BACT</name>
<dbReference type="GO" id="GO:0016747">
    <property type="term" value="F:acyltransferase activity, transferring groups other than amino-acyl groups"/>
    <property type="evidence" value="ECO:0007669"/>
    <property type="project" value="InterPro"/>
</dbReference>
<evidence type="ECO:0000259" key="1">
    <source>
        <dbReference type="PROSITE" id="PS51186"/>
    </source>
</evidence>
<accession>A0A6S6TA05</accession>
<keyword evidence="2" id="KW-0808">Transferase</keyword>
<feature type="domain" description="N-acetyltransferase" evidence="1">
    <location>
        <begin position="12"/>
        <end position="173"/>
    </location>
</feature>